<dbReference type="GO" id="GO:0005778">
    <property type="term" value="C:peroxisomal membrane"/>
    <property type="evidence" value="ECO:0007669"/>
    <property type="project" value="TreeGrafter"/>
</dbReference>
<dbReference type="Gene3D" id="1.10.8.60">
    <property type="match status" value="2"/>
</dbReference>
<dbReference type="GO" id="GO:0016887">
    <property type="term" value="F:ATP hydrolysis activity"/>
    <property type="evidence" value="ECO:0007669"/>
    <property type="project" value="InterPro"/>
</dbReference>
<dbReference type="FunFam" id="3.40.50.300:FF:000109">
    <property type="entry name" value="Peroxisomal biogenesis factor 6"/>
    <property type="match status" value="1"/>
</dbReference>
<dbReference type="SUPFAM" id="SSF52540">
    <property type="entry name" value="P-loop containing nucleoside triphosphate hydrolases"/>
    <property type="match status" value="2"/>
</dbReference>
<keyword evidence="7" id="KW-0472">Membrane</keyword>
<evidence type="ECO:0000313" key="12">
    <source>
        <dbReference type="Proteomes" id="UP000694844"/>
    </source>
</evidence>
<evidence type="ECO:0000256" key="6">
    <source>
        <dbReference type="ARBA" id="ARBA00022840"/>
    </source>
</evidence>
<evidence type="ECO:0000313" key="13">
    <source>
        <dbReference type="RefSeq" id="XP_022334897.1"/>
    </source>
</evidence>
<keyword evidence="4" id="KW-0547">Nucleotide-binding</keyword>
<dbReference type="InterPro" id="IPR003959">
    <property type="entry name" value="ATPase_AAA_core"/>
</dbReference>
<dbReference type="GO" id="GO:0005829">
    <property type="term" value="C:cytosol"/>
    <property type="evidence" value="ECO:0007669"/>
    <property type="project" value="TreeGrafter"/>
</dbReference>
<comment type="similarity">
    <text evidence="2">Belongs to the AAA ATPase family.</text>
</comment>
<name>A0A8B8E2X3_CRAVI</name>
<dbReference type="Proteomes" id="UP000694844">
    <property type="component" value="Chromosome 4"/>
</dbReference>
<organism evidence="12 13">
    <name type="scientific">Crassostrea virginica</name>
    <name type="common">Eastern oyster</name>
    <dbReference type="NCBI Taxonomy" id="6565"/>
    <lineage>
        <taxon>Eukaryota</taxon>
        <taxon>Metazoa</taxon>
        <taxon>Spiralia</taxon>
        <taxon>Lophotrochozoa</taxon>
        <taxon>Mollusca</taxon>
        <taxon>Bivalvia</taxon>
        <taxon>Autobranchia</taxon>
        <taxon>Pteriomorphia</taxon>
        <taxon>Ostreida</taxon>
        <taxon>Ostreoidea</taxon>
        <taxon>Ostreidae</taxon>
        <taxon>Crassostrea</taxon>
    </lineage>
</organism>
<comment type="catalytic activity">
    <reaction evidence="10">
        <text>ATP + H2O = ADP + phosphate + H(+)</text>
        <dbReference type="Rhea" id="RHEA:13065"/>
        <dbReference type="ChEBI" id="CHEBI:15377"/>
        <dbReference type="ChEBI" id="CHEBI:15378"/>
        <dbReference type="ChEBI" id="CHEBI:30616"/>
        <dbReference type="ChEBI" id="CHEBI:43474"/>
        <dbReference type="ChEBI" id="CHEBI:456216"/>
    </reaction>
    <physiologicalReaction direction="left-to-right" evidence="10">
        <dbReference type="Rhea" id="RHEA:13066"/>
    </physiologicalReaction>
</comment>
<keyword evidence="12" id="KW-1185">Reference proteome</keyword>
<dbReference type="InterPro" id="IPR003593">
    <property type="entry name" value="AAA+_ATPase"/>
</dbReference>
<proteinExistence type="inferred from homology"/>
<dbReference type="GO" id="GO:0005524">
    <property type="term" value="F:ATP binding"/>
    <property type="evidence" value="ECO:0007669"/>
    <property type="project" value="UniProtKB-KW"/>
</dbReference>
<keyword evidence="6" id="KW-0067">ATP-binding</keyword>
<dbReference type="InterPro" id="IPR056995">
    <property type="entry name" value="PEX6_4th_dom"/>
</dbReference>
<dbReference type="Gene3D" id="3.40.50.300">
    <property type="entry name" value="P-loop containing nucleotide triphosphate hydrolases"/>
    <property type="match status" value="2"/>
</dbReference>
<evidence type="ECO:0000259" key="11">
    <source>
        <dbReference type="SMART" id="SM00382"/>
    </source>
</evidence>
<dbReference type="InterPro" id="IPR050168">
    <property type="entry name" value="AAA_ATPase_domain"/>
</dbReference>
<evidence type="ECO:0000256" key="8">
    <source>
        <dbReference type="ARBA" id="ARBA00034811"/>
    </source>
</evidence>
<dbReference type="AlphaFoldDB" id="A0A8B8E2X3"/>
<evidence type="ECO:0000256" key="2">
    <source>
        <dbReference type="ARBA" id="ARBA00006914"/>
    </source>
</evidence>
<dbReference type="OrthoDB" id="2187at2759"/>
<protein>
    <recommendedName>
        <fullName evidence="8">Peroxisomal ATPase PEX6</fullName>
    </recommendedName>
    <alternativeName>
        <fullName evidence="9">Peroxin-6</fullName>
    </alternativeName>
</protein>
<keyword evidence="5" id="KW-0378">Hydrolase</keyword>
<dbReference type="RefSeq" id="XP_022334897.1">
    <property type="nucleotide sequence ID" value="XM_022479189.1"/>
</dbReference>
<dbReference type="FunFam" id="1.10.8.60:FF:000039">
    <property type="entry name" value="peroxisome biogenesis factor 6"/>
    <property type="match status" value="1"/>
</dbReference>
<dbReference type="GO" id="GO:0016558">
    <property type="term" value="P:protein import into peroxisome matrix"/>
    <property type="evidence" value="ECO:0007669"/>
    <property type="project" value="TreeGrafter"/>
</dbReference>
<evidence type="ECO:0000256" key="10">
    <source>
        <dbReference type="ARBA" id="ARBA00048778"/>
    </source>
</evidence>
<evidence type="ECO:0000256" key="1">
    <source>
        <dbReference type="ARBA" id="ARBA00004370"/>
    </source>
</evidence>
<comment type="subcellular location">
    <subcellularLocation>
        <location evidence="1">Membrane</location>
    </subcellularLocation>
</comment>
<evidence type="ECO:0000256" key="9">
    <source>
        <dbReference type="ARBA" id="ARBA00034920"/>
    </source>
</evidence>
<dbReference type="InterPro" id="IPR027417">
    <property type="entry name" value="P-loop_NTPase"/>
</dbReference>
<evidence type="ECO:0000256" key="3">
    <source>
        <dbReference type="ARBA" id="ARBA00022593"/>
    </source>
</evidence>
<dbReference type="CDD" id="cd19481">
    <property type="entry name" value="RecA-like_protease"/>
    <property type="match status" value="1"/>
</dbReference>
<feature type="domain" description="AAA+ ATPase" evidence="11">
    <location>
        <begin position="876"/>
        <end position="1014"/>
    </location>
</feature>
<dbReference type="InterPro" id="IPR047533">
    <property type="entry name" value="RecA-like_PEX6_r2"/>
</dbReference>
<dbReference type="CDD" id="cd19527">
    <property type="entry name" value="RecA-like_PEX6_r2"/>
    <property type="match status" value="1"/>
</dbReference>
<reference evidence="13" key="1">
    <citation type="submission" date="2025-08" db="UniProtKB">
        <authorList>
            <consortium name="RefSeq"/>
        </authorList>
    </citation>
    <scope>IDENTIFICATION</scope>
    <source>
        <tissue evidence="13">Whole sample</tissue>
    </source>
</reference>
<dbReference type="PANTHER" id="PTHR23077">
    <property type="entry name" value="AAA-FAMILY ATPASE"/>
    <property type="match status" value="1"/>
</dbReference>
<gene>
    <name evidence="13" type="primary">LOC111131586</name>
</gene>
<keyword evidence="3" id="KW-0962">Peroxisome biogenesis</keyword>
<dbReference type="InterPro" id="IPR003960">
    <property type="entry name" value="ATPase_AAA_CS"/>
</dbReference>
<accession>A0A8B8E2X3</accession>
<dbReference type="PANTHER" id="PTHR23077:SF9">
    <property type="entry name" value="PEROXISOMAL ATPASE PEX6"/>
    <property type="match status" value="1"/>
</dbReference>
<sequence>MYAHKRLKARFNEVSLPSIYHPLHVRVLKRDADKLGISDEKRVCSLSIVAKRSYIEESSLHASSPADTPILENRYPFSPSASYTQDQLENFTDPVSEYVDVTAFCWIIEEESDDIEDEDEDICVQCSEEFASHYQIEETEDIFVRYLHLFPIHKVVIGVTDYVTFKWLQEMDFSAGMVDEVCKHDVLLKVNDIFLAPLPELFFHDARFKPAMYYHMHVLECCPLRQGLMSVNTELVLSYIGEEEPVSPEPDFVLQSPTKAVKTLDHFLMSDFCQPMKPTSLDLNAKTIGVKKSSFRSKTNNNLFYFEIVQQHVLWRKLLCKVQKKITFDSMYIIGMSKMNMLQNGFFEESLVKVSLEMSNSTVVSYRLALVKCLSDNIAPTLVVNSVYVSPLLIFNLQNSCGMVSKKVPLNLRIERYNCTSGCEHDVDFGSISSSWNSQIPTAKEVSISIVISPYYSPRQIKSEAVKAYFRFPRLLTKGDLLPVRSQDDPEYCSALSDSDKRFPTVFFKVVKLEGPHSSFPSFICDHRTTRVVQIGSVHSYVPMIMTPYLSVKPLSYWDQTLHVHGMNRYADKLEILIRPYLQHRMESVNLRDVLPSVMLTGPSGCGKTTVAMTVARRLNMNVHKVNCHSLYGESSGSIEARIKNVFNAASTFAPCILLLHSVHALGKDKERNVEGIGSLADPRVAGTFKTCVVKLRKEYIEYPVVVIGTTHSPSNLASDIHEAFLHKVNIEVPDEDERAEMMDGLLQNVSYSGDLSGQYLAQRTAGFVLGDLVALVAHAKREAYRSVLNHCMGERESLTLEEEEDIATVGAVVQQDHFVKALDHLQEAHSDTIGAPKIPDVSWEDVGGLADVKSEILDTIQLPLQYPELLAAGLRRSGILFYGPPGTGKTLLAKAIATECSLNFLSVKGPELINMYVGQSEQNVRDVFDRARSATPCVIFFDELDSLAPNRGKSGDSGGVMDRVVSQLLAELDGLNKSCDVFVIGATNRPDLLDSALLRPGRFDKMLYLGIPEDKSSKLNVIKALTRKFHLEADVDLDTLAEKCPSNLTGADYYALCSDAMLNTMKRKIKQLEAGKNVDEKEILVSLEDFDEALENLTPSLTDSEIQRYRQLRESFSNDKDHQIRDNLVTGQLLPDNVA</sequence>
<evidence type="ECO:0000256" key="4">
    <source>
        <dbReference type="ARBA" id="ARBA00022741"/>
    </source>
</evidence>
<dbReference type="PROSITE" id="PS00674">
    <property type="entry name" value="AAA"/>
    <property type="match status" value="1"/>
</dbReference>
<evidence type="ECO:0000256" key="5">
    <source>
        <dbReference type="ARBA" id="ARBA00022801"/>
    </source>
</evidence>
<dbReference type="KEGG" id="cvn:111131586"/>
<dbReference type="Pfam" id="PF00004">
    <property type="entry name" value="AAA"/>
    <property type="match status" value="2"/>
</dbReference>
<dbReference type="SMART" id="SM00382">
    <property type="entry name" value="AAA"/>
    <property type="match status" value="2"/>
</dbReference>
<feature type="domain" description="AAA+ ATPase" evidence="11">
    <location>
        <begin position="594"/>
        <end position="735"/>
    </location>
</feature>
<dbReference type="GeneID" id="111131586"/>
<evidence type="ECO:0000256" key="7">
    <source>
        <dbReference type="ARBA" id="ARBA00023136"/>
    </source>
</evidence>
<dbReference type="Pfam" id="PF23315">
    <property type="entry name" value="PEX6_4th"/>
    <property type="match status" value="1"/>
</dbReference>